<keyword evidence="2" id="KW-1185">Reference proteome</keyword>
<protein>
    <submittedName>
        <fullName evidence="1">11-beta-hydroxysteroid dehydrogenase-like 2</fullName>
    </submittedName>
</protein>
<organism evidence="1 2">
    <name type="scientific">Holothuria leucospilota</name>
    <name type="common">Black long sea cucumber</name>
    <name type="synonym">Mertensiothuria leucospilota</name>
    <dbReference type="NCBI Taxonomy" id="206669"/>
    <lineage>
        <taxon>Eukaryota</taxon>
        <taxon>Metazoa</taxon>
        <taxon>Echinodermata</taxon>
        <taxon>Eleutherozoa</taxon>
        <taxon>Echinozoa</taxon>
        <taxon>Holothuroidea</taxon>
        <taxon>Aspidochirotacea</taxon>
        <taxon>Aspidochirotida</taxon>
        <taxon>Holothuriidae</taxon>
        <taxon>Holothuria</taxon>
    </lineage>
</organism>
<comment type="caution">
    <text evidence="1">The sequence shown here is derived from an EMBL/GenBank/DDBJ whole genome shotgun (WGS) entry which is preliminary data.</text>
</comment>
<proteinExistence type="predicted"/>
<dbReference type="Pfam" id="PF00106">
    <property type="entry name" value="adh_short"/>
    <property type="match status" value="1"/>
</dbReference>
<dbReference type="InterPro" id="IPR002347">
    <property type="entry name" value="SDR_fam"/>
</dbReference>
<dbReference type="InterPro" id="IPR036291">
    <property type="entry name" value="NAD(P)-bd_dom_sf"/>
</dbReference>
<dbReference type="PRINTS" id="PR00080">
    <property type="entry name" value="SDRFAMILY"/>
</dbReference>
<dbReference type="EMBL" id="JAIZAY010000016">
    <property type="protein sequence ID" value="KAJ8027427.1"/>
    <property type="molecule type" value="Genomic_DNA"/>
</dbReference>
<name>A0A9Q1BIV6_HOLLE</name>
<dbReference type="AlphaFoldDB" id="A0A9Q1BIV6"/>
<dbReference type="SUPFAM" id="SSF51735">
    <property type="entry name" value="NAD(P)-binding Rossmann-fold domains"/>
    <property type="match status" value="1"/>
</dbReference>
<dbReference type="Gene3D" id="3.40.50.720">
    <property type="entry name" value="NAD(P)-binding Rossmann-like Domain"/>
    <property type="match status" value="1"/>
</dbReference>
<gene>
    <name evidence="1" type="ORF">HOLleu_32571</name>
</gene>
<accession>A0A9Q1BIV6</accession>
<evidence type="ECO:0000313" key="2">
    <source>
        <dbReference type="Proteomes" id="UP001152320"/>
    </source>
</evidence>
<dbReference type="OrthoDB" id="47007at2759"/>
<reference evidence="1" key="1">
    <citation type="submission" date="2021-10" db="EMBL/GenBank/DDBJ databases">
        <title>Tropical sea cucumber genome reveals ecological adaptation and Cuvierian tubules defense mechanism.</title>
        <authorList>
            <person name="Chen T."/>
        </authorList>
    </citation>
    <scope>NUCLEOTIDE SEQUENCE</scope>
    <source>
        <strain evidence="1">Nanhai2018</strain>
        <tissue evidence="1">Muscle</tissue>
    </source>
</reference>
<dbReference type="Proteomes" id="UP001152320">
    <property type="component" value="Chromosome 16"/>
</dbReference>
<evidence type="ECO:0000313" key="1">
    <source>
        <dbReference type="EMBL" id="KAJ8027427.1"/>
    </source>
</evidence>
<dbReference type="PANTHER" id="PTHR43975:SF2">
    <property type="entry name" value="EG:BACR7A4.14 PROTEIN-RELATED"/>
    <property type="match status" value="1"/>
</dbReference>
<dbReference type="PRINTS" id="PR00081">
    <property type="entry name" value="GDHRDH"/>
</dbReference>
<dbReference type="PANTHER" id="PTHR43975">
    <property type="entry name" value="ZGC:101858"/>
    <property type="match status" value="1"/>
</dbReference>
<sequence length="165" mass="17724">MDLKGKVAIITGASSGLGKATAVMFSKLGANVALAGRNAENLNKTKLECEKHGAKVLLVPGDVTNEEDNIHLVKQTVEQFEKLDILVNNAGILKVGSIETTSMADFDISMTVNLRSVFQLTQLAVPHLTKTKGCIVNVSTVGGMRSVCNSYGIYQVSKYHWVLCV</sequence>